<reference evidence="2 3" key="1">
    <citation type="submission" date="2018-02" db="EMBL/GenBank/DDBJ databases">
        <title>Draft genome of wild Prunus yedoensis var. nudiflora.</title>
        <authorList>
            <person name="Baek S."/>
            <person name="Kim J.-H."/>
            <person name="Choi K."/>
            <person name="Kim G.-B."/>
            <person name="Cho A."/>
            <person name="Jang H."/>
            <person name="Shin C.-H."/>
            <person name="Yu H.-J."/>
            <person name="Mun J.-H."/>
        </authorList>
    </citation>
    <scope>NUCLEOTIDE SEQUENCE [LARGE SCALE GENOMIC DNA]</scope>
    <source>
        <strain evidence="3">cv. Jeju island</strain>
        <tissue evidence="2">Leaf</tissue>
    </source>
</reference>
<name>A0A314YZU7_PRUYE</name>
<proteinExistence type="predicted"/>
<keyword evidence="1" id="KW-0732">Signal</keyword>
<evidence type="ECO:0000313" key="2">
    <source>
        <dbReference type="EMBL" id="PQQ10281.1"/>
    </source>
</evidence>
<accession>A0A314YZU7</accession>
<feature type="signal peptide" evidence="1">
    <location>
        <begin position="1"/>
        <end position="19"/>
    </location>
</feature>
<keyword evidence="3" id="KW-1185">Reference proteome</keyword>
<evidence type="ECO:0000313" key="3">
    <source>
        <dbReference type="Proteomes" id="UP000250321"/>
    </source>
</evidence>
<comment type="caution">
    <text evidence="2">The sequence shown here is derived from an EMBL/GenBank/DDBJ whole genome shotgun (WGS) entry which is preliminary data.</text>
</comment>
<gene>
    <name evidence="2" type="ORF">Pyn_17638</name>
</gene>
<evidence type="ECO:0000256" key="1">
    <source>
        <dbReference type="SAM" id="SignalP"/>
    </source>
</evidence>
<dbReference type="EMBL" id="PJQY01000527">
    <property type="protein sequence ID" value="PQQ10281.1"/>
    <property type="molecule type" value="Genomic_DNA"/>
</dbReference>
<organism evidence="2 3">
    <name type="scientific">Prunus yedoensis var. nudiflora</name>
    <dbReference type="NCBI Taxonomy" id="2094558"/>
    <lineage>
        <taxon>Eukaryota</taxon>
        <taxon>Viridiplantae</taxon>
        <taxon>Streptophyta</taxon>
        <taxon>Embryophyta</taxon>
        <taxon>Tracheophyta</taxon>
        <taxon>Spermatophyta</taxon>
        <taxon>Magnoliopsida</taxon>
        <taxon>eudicotyledons</taxon>
        <taxon>Gunneridae</taxon>
        <taxon>Pentapetalae</taxon>
        <taxon>rosids</taxon>
        <taxon>fabids</taxon>
        <taxon>Rosales</taxon>
        <taxon>Rosaceae</taxon>
        <taxon>Amygdaloideae</taxon>
        <taxon>Amygdaleae</taxon>
        <taxon>Prunus</taxon>
    </lineage>
</organism>
<sequence>MERVSKVVLILTTILVVAALDVEGGRRIKSHDENGEGVDEPQNFYGGAAGGIFPGPPGFVTGVSFGPSGLCTLPGGCVPVPVLPTIPSVPIAGGSVPFAP</sequence>
<protein>
    <submittedName>
        <fullName evidence="2">Uncharacterized protein</fullName>
    </submittedName>
</protein>
<dbReference type="Proteomes" id="UP000250321">
    <property type="component" value="Unassembled WGS sequence"/>
</dbReference>
<dbReference type="AlphaFoldDB" id="A0A314YZU7"/>
<feature type="chain" id="PRO_5016319588" evidence="1">
    <location>
        <begin position="20"/>
        <end position="100"/>
    </location>
</feature>